<dbReference type="RefSeq" id="WP_377816604.1">
    <property type="nucleotide sequence ID" value="NZ_JBHSLU010000017.1"/>
</dbReference>
<comment type="caution">
    <text evidence="1">The sequence shown here is derived from an EMBL/GenBank/DDBJ whole genome shotgun (WGS) entry which is preliminary data.</text>
</comment>
<sequence>MSGIPNTPENADKLATAFVKTLTEWLTAQELAKVRIDNARFRERGDTLVCASHDVCDANMAMLEAFRATFERAPYCADDVDAGTCSDADVEGECALWCAAWALADRDLVAPKWQVEFPDFPHSDLPAIPDWWVDQSWKNDACPFWVGPPNTGIFVDYADPAWREFQGGPRFVVVRLEMDGTHPISPDADPLLVSDDWDAVTIFVETRRG</sequence>
<organism evidence="1 2">
    <name type="scientific">Bosea massiliensis</name>
    <dbReference type="NCBI Taxonomy" id="151419"/>
    <lineage>
        <taxon>Bacteria</taxon>
        <taxon>Pseudomonadati</taxon>
        <taxon>Pseudomonadota</taxon>
        <taxon>Alphaproteobacteria</taxon>
        <taxon>Hyphomicrobiales</taxon>
        <taxon>Boseaceae</taxon>
        <taxon>Bosea</taxon>
    </lineage>
</organism>
<reference evidence="2" key="1">
    <citation type="journal article" date="2019" name="Int. J. Syst. Evol. Microbiol.">
        <title>The Global Catalogue of Microorganisms (GCM) 10K type strain sequencing project: providing services to taxonomists for standard genome sequencing and annotation.</title>
        <authorList>
            <consortium name="The Broad Institute Genomics Platform"/>
            <consortium name="The Broad Institute Genome Sequencing Center for Infectious Disease"/>
            <person name="Wu L."/>
            <person name="Ma J."/>
        </authorList>
    </citation>
    <scope>NUCLEOTIDE SEQUENCE [LARGE SCALE GENOMIC DNA]</scope>
    <source>
        <strain evidence="2">CCUG 43117</strain>
    </source>
</reference>
<keyword evidence="2" id="KW-1185">Reference proteome</keyword>
<accession>A0ABW0P187</accession>
<protein>
    <recommendedName>
        <fullName evidence="3">YubB ferredoxin-like domain-containing protein</fullName>
    </recommendedName>
</protein>
<evidence type="ECO:0000313" key="2">
    <source>
        <dbReference type="Proteomes" id="UP001596060"/>
    </source>
</evidence>
<evidence type="ECO:0000313" key="1">
    <source>
        <dbReference type="EMBL" id="MFC5505457.1"/>
    </source>
</evidence>
<proteinExistence type="predicted"/>
<gene>
    <name evidence="1" type="ORF">ACFPN9_09330</name>
</gene>
<name>A0ABW0P187_9HYPH</name>
<dbReference type="Proteomes" id="UP001596060">
    <property type="component" value="Unassembled WGS sequence"/>
</dbReference>
<dbReference type="EMBL" id="JBHSLU010000017">
    <property type="protein sequence ID" value="MFC5505457.1"/>
    <property type="molecule type" value="Genomic_DNA"/>
</dbReference>
<evidence type="ECO:0008006" key="3">
    <source>
        <dbReference type="Google" id="ProtNLM"/>
    </source>
</evidence>